<dbReference type="InterPro" id="IPR002347">
    <property type="entry name" value="SDR_fam"/>
</dbReference>
<keyword evidence="5" id="KW-1185">Reference proteome</keyword>
<evidence type="ECO:0000256" key="3">
    <source>
        <dbReference type="RuleBase" id="RU000363"/>
    </source>
</evidence>
<dbReference type="GO" id="GO:0016491">
    <property type="term" value="F:oxidoreductase activity"/>
    <property type="evidence" value="ECO:0007669"/>
    <property type="project" value="UniProtKB-KW"/>
</dbReference>
<dbReference type="Proteomes" id="UP000006514">
    <property type="component" value="Unassembled WGS sequence"/>
</dbReference>
<dbReference type="Pfam" id="PF00106">
    <property type="entry name" value="adh_short"/>
    <property type="match status" value="1"/>
</dbReference>
<dbReference type="PANTHER" id="PTHR24320">
    <property type="entry name" value="RETINOL DEHYDROGENASE"/>
    <property type="match status" value="1"/>
</dbReference>
<dbReference type="InterPro" id="IPR036291">
    <property type="entry name" value="NAD(P)-bd_dom_sf"/>
</dbReference>
<evidence type="ECO:0000256" key="2">
    <source>
        <dbReference type="ARBA" id="ARBA00023002"/>
    </source>
</evidence>
<dbReference type="EMBL" id="JH687839">
    <property type="protein sequence ID" value="EJD37507.1"/>
    <property type="molecule type" value="Genomic_DNA"/>
</dbReference>
<evidence type="ECO:0000256" key="1">
    <source>
        <dbReference type="ARBA" id="ARBA00006484"/>
    </source>
</evidence>
<dbReference type="OrthoDB" id="542013at2759"/>
<dbReference type="KEGG" id="adl:AURDEDRAFT_173369"/>
<proteinExistence type="inferred from homology"/>
<dbReference type="PRINTS" id="PR00080">
    <property type="entry name" value="SDRFAMILY"/>
</dbReference>
<dbReference type="AlphaFoldDB" id="J0DAP1"/>
<sequence>MSQAFNGKTTGDKVVAAFSSQVQGRVFLVTGPTAGGIGEATVLALARGHPAALLLVGRNPAKYEPVADAIRAIDANINVKIYGIDLASQASVRDGALKIIAENEKIDVLINNAGAVSDRFQKTEDGIEFTFAVCHVGHFLLTNMLVRLLRKSDAPRVVNLTSEAFNVSSGDYDDYNFEKTPYNWNAAYALAKLANVHFTKYLAANGRGILSFAVHPGAIWSTNFLKPIPDESVAKLKGFVSSLGVVDKTLEEGAATTLVAALDPALKDKNGILLLDCQPFALRSEVSNKEELPEKLWRLSEKLVKETFACVQQ</sequence>
<dbReference type="eggNOG" id="KOG1208">
    <property type="taxonomic scope" value="Eukaryota"/>
</dbReference>
<organism evidence="4 5">
    <name type="scientific">Auricularia subglabra (strain TFB-10046 / SS5)</name>
    <name type="common">White-rot fungus</name>
    <name type="synonym">Auricularia delicata (strain TFB10046)</name>
    <dbReference type="NCBI Taxonomy" id="717982"/>
    <lineage>
        <taxon>Eukaryota</taxon>
        <taxon>Fungi</taxon>
        <taxon>Dikarya</taxon>
        <taxon>Basidiomycota</taxon>
        <taxon>Agaricomycotina</taxon>
        <taxon>Agaricomycetes</taxon>
        <taxon>Auriculariales</taxon>
        <taxon>Auriculariaceae</taxon>
        <taxon>Auricularia</taxon>
    </lineage>
</organism>
<gene>
    <name evidence="4" type="ORF">AURDEDRAFT_173369</name>
</gene>
<dbReference type="SUPFAM" id="SSF51735">
    <property type="entry name" value="NAD(P)-binding Rossmann-fold domains"/>
    <property type="match status" value="1"/>
</dbReference>
<keyword evidence="2" id="KW-0560">Oxidoreductase</keyword>
<name>J0DAP1_AURST</name>
<comment type="similarity">
    <text evidence="1 3">Belongs to the short-chain dehydrogenases/reductases (SDR) family.</text>
</comment>
<reference evidence="5" key="1">
    <citation type="journal article" date="2012" name="Science">
        <title>The Paleozoic origin of enzymatic lignin decomposition reconstructed from 31 fungal genomes.</title>
        <authorList>
            <person name="Floudas D."/>
            <person name="Binder M."/>
            <person name="Riley R."/>
            <person name="Barry K."/>
            <person name="Blanchette R.A."/>
            <person name="Henrissat B."/>
            <person name="Martinez A.T."/>
            <person name="Otillar R."/>
            <person name="Spatafora J.W."/>
            <person name="Yadav J.S."/>
            <person name="Aerts A."/>
            <person name="Benoit I."/>
            <person name="Boyd A."/>
            <person name="Carlson A."/>
            <person name="Copeland A."/>
            <person name="Coutinho P.M."/>
            <person name="de Vries R.P."/>
            <person name="Ferreira P."/>
            <person name="Findley K."/>
            <person name="Foster B."/>
            <person name="Gaskell J."/>
            <person name="Glotzer D."/>
            <person name="Gorecki P."/>
            <person name="Heitman J."/>
            <person name="Hesse C."/>
            <person name="Hori C."/>
            <person name="Igarashi K."/>
            <person name="Jurgens J.A."/>
            <person name="Kallen N."/>
            <person name="Kersten P."/>
            <person name="Kohler A."/>
            <person name="Kuees U."/>
            <person name="Kumar T.K.A."/>
            <person name="Kuo A."/>
            <person name="LaButti K."/>
            <person name="Larrondo L.F."/>
            <person name="Lindquist E."/>
            <person name="Ling A."/>
            <person name="Lombard V."/>
            <person name="Lucas S."/>
            <person name="Lundell T."/>
            <person name="Martin R."/>
            <person name="McLaughlin D.J."/>
            <person name="Morgenstern I."/>
            <person name="Morin E."/>
            <person name="Murat C."/>
            <person name="Nagy L.G."/>
            <person name="Nolan M."/>
            <person name="Ohm R.A."/>
            <person name="Patyshakuliyeva A."/>
            <person name="Rokas A."/>
            <person name="Ruiz-Duenas F.J."/>
            <person name="Sabat G."/>
            <person name="Salamov A."/>
            <person name="Samejima M."/>
            <person name="Schmutz J."/>
            <person name="Slot J.C."/>
            <person name="St John F."/>
            <person name="Stenlid J."/>
            <person name="Sun H."/>
            <person name="Sun S."/>
            <person name="Syed K."/>
            <person name="Tsang A."/>
            <person name="Wiebenga A."/>
            <person name="Young D."/>
            <person name="Pisabarro A."/>
            <person name="Eastwood D.C."/>
            <person name="Martin F."/>
            <person name="Cullen D."/>
            <person name="Grigoriev I.V."/>
            <person name="Hibbett D.S."/>
        </authorList>
    </citation>
    <scope>NUCLEOTIDE SEQUENCE [LARGE SCALE GENOMIC DNA]</scope>
    <source>
        <strain evidence="5">TFB10046</strain>
    </source>
</reference>
<dbReference type="Gene3D" id="3.40.50.720">
    <property type="entry name" value="NAD(P)-binding Rossmann-like Domain"/>
    <property type="match status" value="1"/>
</dbReference>
<dbReference type="InParanoid" id="J0DAP1"/>
<dbReference type="PANTHER" id="PTHR24320:SF283">
    <property type="entry name" value="RETINOL DEHYDROGENASE 11"/>
    <property type="match status" value="1"/>
</dbReference>
<accession>J0DAP1</accession>
<evidence type="ECO:0000313" key="5">
    <source>
        <dbReference type="Proteomes" id="UP000006514"/>
    </source>
</evidence>
<dbReference type="PRINTS" id="PR00081">
    <property type="entry name" value="GDHRDH"/>
</dbReference>
<evidence type="ECO:0000313" key="4">
    <source>
        <dbReference type="EMBL" id="EJD37507.1"/>
    </source>
</evidence>
<protein>
    <submittedName>
        <fullName evidence="4">Putative short-chain dehydrogenase</fullName>
    </submittedName>
</protein>